<dbReference type="AlphaFoldDB" id="A0A212JVY9"/>
<dbReference type="InterPro" id="IPR053174">
    <property type="entry name" value="LpxI"/>
</dbReference>
<evidence type="ECO:0000259" key="2">
    <source>
        <dbReference type="Pfam" id="PF17930"/>
    </source>
</evidence>
<accession>A0A212JVY9</accession>
<protein>
    <recommendedName>
        <fullName evidence="4">DUF1009 domain-containing protein</fullName>
    </recommendedName>
</protein>
<dbReference type="InterPro" id="IPR041255">
    <property type="entry name" value="LpxI_N"/>
</dbReference>
<dbReference type="InterPro" id="IPR043167">
    <property type="entry name" value="LpxI_C_sf"/>
</dbReference>
<dbReference type="Gene3D" id="3.40.50.20">
    <property type="match status" value="1"/>
</dbReference>
<name>A0A212JVY9_9DELT</name>
<dbReference type="PANTHER" id="PTHR39962">
    <property type="entry name" value="BLL4848 PROTEIN"/>
    <property type="match status" value="1"/>
</dbReference>
<proteinExistence type="predicted"/>
<dbReference type="EMBL" id="FLUQ01000002">
    <property type="protein sequence ID" value="SBW03611.1"/>
    <property type="molecule type" value="Genomic_DNA"/>
</dbReference>
<gene>
    <name evidence="3" type="ORF">KL86DPRO_20172</name>
</gene>
<dbReference type="PANTHER" id="PTHR39962:SF1">
    <property type="entry name" value="LPXI FAMILY PROTEIN"/>
    <property type="match status" value="1"/>
</dbReference>
<dbReference type="Pfam" id="PF17930">
    <property type="entry name" value="LpxI_N"/>
    <property type="match status" value="1"/>
</dbReference>
<sequence length="271" mass="28466">MADALGIVAGKGQFPVLVARGAKAAGRSVAMVGFSGHTDPAIAGEADAFTMLHLGQVNKVIEFMHTNGVKEMCFAGAISKPKALDVRPDFRAVKILFSLRGKGDDALLRAVADELAKENLTVISPVAFAPALRAPEGVQTKRAPTPEEWEDIRFAWPIARTMGTMDIGQCVVVKSGIVTAVEAIEGTDATLERGGALGGKGCVALKIFKPGQDDRMDQPAMGPQTVRVMAKLGYGCLAYQAKDALFFDIEEAVRVADAAGIAIVGLNPDGM</sequence>
<dbReference type="Pfam" id="PF06230">
    <property type="entry name" value="LpxI_C"/>
    <property type="match status" value="1"/>
</dbReference>
<dbReference type="Gene3D" id="3.40.140.80">
    <property type="match status" value="1"/>
</dbReference>
<evidence type="ECO:0000313" key="3">
    <source>
        <dbReference type="EMBL" id="SBW03611.1"/>
    </source>
</evidence>
<evidence type="ECO:0008006" key="4">
    <source>
        <dbReference type="Google" id="ProtNLM"/>
    </source>
</evidence>
<feature type="domain" description="LpxI C-terminal" evidence="1">
    <location>
        <begin position="135"/>
        <end position="264"/>
    </location>
</feature>
<evidence type="ECO:0000259" key="1">
    <source>
        <dbReference type="Pfam" id="PF06230"/>
    </source>
</evidence>
<reference evidence="3" key="1">
    <citation type="submission" date="2016-04" db="EMBL/GenBank/DDBJ databases">
        <authorList>
            <person name="Evans L.H."/>
            <person name="Alamgir A."/>
            <person name="Owens N."/>
            <person name="Weber N.D."/>
            <person name="Virtaneva K."/>
            <person name="Barbian K."/>
            <person name="Babar A."/>
            <person name="Rosenke K."/>
        </authorList>
    </citation>
    <scope>NUCLEOTIDE SEQUENCE</scope>
    <source>
        <strain evidence="3">86</strain>
    </source>
</reference>
<organism evidence="3">
    <name type="scientific">uncultured delta proteobacterium</name>
    <dbReference type="NCBI Taxonomy" id="34034"/>
    <lineage>
        <taxon>Bacteria</taxon>
        <taxon>Deltaproteobacteria</taxon>
        <taxon>environmental samples</taxon>
    </lineage>
</organism>
<dbReference type="InterPro" id="IPR010415">
    <property type="entry name" value="LpxI_C"/>
</dbReference>
<feature type="domain" description="LpxI N-terminal" evidence="2">
    <location>
        <begin position="5"/>
        <end position="132"/>
    </location>
</feature>